<feature type="domain" description="GH29D-like beta-sandwich" evidence="1">
    <location>
        <begin position="293"/>
        <end position="346"/>
    </location>
</feature>
<organism evidence="2 3">
    <name type="scientific">Merdimmobilis hominis</name>
    <dbReference type="NCBI Taxonomy" id="2897707"/>
    <lineage>
        <taxon>Bacteria</taxon>
        <taxon>Bacillati</taxon>
        <taxon>Bacillota</taxon>
        <taxon>Clostridia</taxon>
        <taxon>Eubacteriales</taxon>
        <taxon>Oscillospiraceae</taxon>
        <taxon>Merdimmobilis</taxon>
    </lineage>
</organism>
<evidence type="ECO:0000259" key="1">
    <source>
        <dbReference type="Pfam" id="PF13290"/>
    </source>
</evidence>
<evidence type="ECO:0000313" key="2">
    <source>
        <dbReference type="EMBL" id="MBM6921786.1"/>
    </source>
</evidence>
<dbReference type="Proteomes" id="UP000774750">
    <property type="component" value="Unassembled WGS sequence"/>
</dbReference>
<dbReference type="RefSeq" id="WP_204448046.1">
    <property type="nucleotide sequence ID" value="NZ_JACJKY010000026.1"/>
</dbReference>
<keyword evidence="3" id="KW-1185">Reference proteome</keyword>
<dbReference type="AlphaFoldDB" id="A0A938X9P8"/>
<dbReference type="Pfam" id="PF13290">
    <property type="entry name" value="CHB_HEX_C_1"/>
    <property type="match status" value="1"/>
</dbReference>
<protein>
    <submittedName>
        <fullName evidence="2">Chitobiase/beta-hexosaminidase C-terminal domain-containing protein</fullName>
    </submittedName>
</protein>
<evidence type="ECO:0000313" key="3">
    <source>
        <dbReference type="Proteomes" id="UP000774750"/>
    </source>
</evidence>
<comment type="caution">
    <text evidence="2">The sequence shown here is derived from an EMBL/GenBank/DDBJ whole genome shotgun (WGS) entry which is preliminary data.</text>
</comment>
<accession>A0A938X9P8</accession>
<gene>
    <name evidence="2" type="ORF">H6A12_11555</name>
</gene>
<proteinExistence type="predicted"/>
<reference evidence="2" key="1">
    <citation type="submission" date="2020-08" db="EMBL/GenBank/DDBJ databases">
        <authorList>
            <person name="Cejkova D."/>
            <person name="Kubasova T."/>
            <person name="Jahodarova E."/>
            <person name="Rychlik I."/>
        </authorList>
    </citation>
    <scope>NUCLEOTIDE SEQUENCE</scope>
    <source>
        <strain evidence="2">An559</strain>
    </source>
</reference>
<name>A0A938X9P8_9FIRM</name>
<sequence>MAVNLHEKYEKKIQSVFREASLLNGRLSGEYSFKGAKTVKLTIPQTVPMVDYVRSGANRYGDPQEMQDSIQEMTLTQDKAFSLTIDKGNNLEQGGVKEAGKMLGLQVRERAIPLSDTYGFSKLSERAGTIVANTEALTKSNICDRISEGTLSLDENEIPQEGRTLFVPAPVYKLLKHSDEFMRVESLGEKALAKGQVGLYDNMTVVKVPASRWPANVNFMIVQKQCAAFPVTLSETKLHRDPPGISGNLLEGRQIYDLFVFASRAAGVYVEVDTGSGKGTVCAAPKISSVGAFTCDTSGVSYRYTTDGSDPRYSASARVGTSSSITAPGTMIRAYAFKEGAFPSGVTSYTIA</sequence>
<dbReference type="EMBL" id="JACJKY010000026">
    <property type="protein sequence ID" value="MBM6921786.1"/>
    <property type="molecule type" value="Genomic_DNA"/>
</dbReference>
<dbReference type="InterPro" id="IPR059177">
    <property type="entry name" value="GH29D-like_dom"/>
</dbReference>
<reference evidence="2" key="2">
    <citation type="journal article" date="2021" name="Sci. Rep.">
        <title>The distribution of antibiotic resistance genes in chicken gut microbiota commensals.</title>
        <authorList>
            <person name="Juricova H."/>
            <person name="Matiasovicova J."/>
            <person name="Kubasova T."/>
            <person name="Cejkova D."/>
            <person name="Rychlik I."/>
        </authorList>
    </citation>
    <scope>NUCLEOTIDE SEQUENCE</scope>
    <source>
        <strain evidence="2">An559</strain>
    </source>
</reference>